<accession>A0ABN9SIS0</accession>
<organism evidence="1 2">
    <name type="scientific">Prorocentrum cordatum</name>
    <dbReference type="NCBI Taxonomy" id="2364126"/>
    <lineage>
        <taxon>Eukaryota</taxon>
        <taxon>Sar</taxon>
        <taxon>Alveolata</taxon>
        <taxon>Dinophyceae</taxon>
        <taxon>Prorocentrales</taxon>
        <taxon>Prorocentraceae</taxon>
        <taxon>Prorocentrum</taxon>
    </lineage>
</organism>
<evidence type="ECO:0000313" key="2">
    <source>
        <dbReference type="Proteomes" id="UP001189429"/>
    </source>
</evidence>
<dbReference type="Proteomes" id="UP001189429">
    <property type="component" value="Unassembled WGS sequence"/>
</dbReference>
<comment type="caution">
    <text evidence="1">The sequence shown here is derived from an EMBL/GenBank/DDBJ whole genome shotgun (WGS) entry which is preliminary data.</text>
</comment>
<sequence length="286" mass="33603">MVLPFRFSSSHHRPFWRDRVERLRLEGLRGSSFMRHLYADSGDYFGAWQRIDVPLHVSAEYCLVLDHDTLFSRPVRFWDFSARFTPKLAFSTDLEERSRSPLNAGVTWMNIPFMRESLPAFHSFIFNHTRAEFQNLTSHSGAYLEFYGREVKFLPQRFAMKPYFRNTRDWKDKSLIHFNGLRPHDLLHYWFTGSCEPEKCYLIFRFDWHRYLNQCACIQLWGAAATREGASIVDNYCRNAVPNQSLSCLGAFERLRGVEHEANSSICDEFIRKVSTHNVCTAETAS</sequence>
<dbReference type="EMBL" id="CAUYUJ010011357">
    <property type="protein sequence ID" value="CAK0831631.1"/>
    <property type="molecule type" value="Genomic_DNA"/>
</dbReference>
<proteinExistence type="predicted"/>
<protein>
    <recommendedName>
        <fullName evidence="3">Protein xylosyltransferase</fullName>
    </recommendedName>
</protein>
<evidence type="ECO:0008006" key="3">
    <source>
        <dbReference type="Google" id="ProtNLM"/>
    </source>
</evidence>
<reference evidence="1" key="1">
    <citation type="submission" date="2023-10" db="EMBL/GenBank/DDBJ databases">
        <authorList>
            <person name="Chen Y."/>
            <person name="Shah S."/>
            <person name="Dougan E. K."/>
            <person name="Thang M."/>
            <person name="Chan C."/>
        </authorList>
    </citation>
    <scope>NUCLEOTIDE SEQUENCE [LARGE SCALE GENOMIC DNA]</scope>
</reference>
<name>A0ABN9SIS0_9DINO</name>
<keyword evidence="2" id="KW-1185">Reference proteome</keyword>
<feature type="non-terminal residue" evidence="1">
    <location>
        <position position="286"/>
    </location>
</feature>
<evidence type="ECO:0000313" key="1">
    <source>
        <dbReference type="EMBL" id="CAK0831631.1"/>
    </source>
</evidence>
<gene>
    <name evidence="1" type="ORF">PCOR1329_LOCUS29913</name>
</gene>